<reference evidence="1 2" key="1">
    <citation type="journal article" date="2008" name="DNA Res.">
        <title>Determination of the genome sequence of Porphyromonas gingivalis strain ATCC 33277 and genomic comparison with strain W83 revealed extensive genome rearrangements in P. gingivalis.</title>
        <authorList>
            <person name="Naito M."/>
            <person name="Hirakawa H."/>
            <person name="Yamashita A."/>
            <person name="Ohara N."/>
            <person name="Shoji M."/>
            <person name="Yukitake H."/>
            <person name="Nakayama K."/>
            <person name="Toh H."/>
            <person name="Yoshimura F."/>
            <person name="Kuhara S."/>
            <person name="Hattori M."/>
            <person name="Hayashi T."/>
            <person name="Nakayama K."/>
        </authorList>
    </citation>
    <scope>NUCLEOTIDE SEQUENCE [LARGE SCALE GENOMIC DNA]</scope>
    <source>
        <strain evidence="2">ATCC 33277 / DSM 20709 / CIP 103683 / JCM 12257 / NCTC 11834 / 2561</strain>
    </source>
</reference>
<protein>
    <submittedName>
        <fullName evidence="1">Uncharacterized protein</fullName>
    </submittedName>
</protein>
<dbReference type="Proteomes" id="UP000008842">
    <property type="component" value="Chromosome"/>
</dbReference>
<gene>
    <name evidence="1" type="ordered locus">PGN_0681</name>
</gene>
<dbReference type="HOGENOM" id="CLU_3397878_0_0_10"/>
<accession>B2RIK5</accession>
<dbReference type="KEGG" id="pgn:PGN_0681"/>
<dbReference type="EMBL" id="AP009380">
    <property type="protein sequence ID" value="BAG33200.1"/>
    <property type="molecule type" value="Genomic_DNA"/>
</dbReference>
<sequence>MLANLCHFRHAGTKKELPAKIFRLIFKQPFS</sequence>
<proteinExistence type="predicted"/>
<name>B2RIK5_PORG3</name>
<evidence type="ECO:0000313" key="1">
    <source>
        <dbReference type="EMBL" id="BAG33200.1"/>
    </source>
</evidence>
<organism evidence="1 2">
    <name type="scientific">Porphyromonas gingivalis (strain ATCC 33277 / DSM 20709 / CIP 103683 / JCM 12257 / NCTC 11834 / 2561)</name>
    <dbReference type="NCBI Taxonomy" id="431947"/>
    <lineage>
        <taxon>Bacteria</taxon>
        <taxon>Pseudomonadati</taxon>
        <taxon>Bacteroidota</taxon>
        <taxon>Bacteroidia</taxon>
        <taxon>Bacteroidales</taxon>
        <taxon>Porphyromonadaceae</taxon>
        <taxon>Porphyromonas</taxon>
    </lineage>
</organism>
<dbReference type="AlphaFoldDB" id="B2RIK5"/>
<evidence type="ECO:0000313" key="2">
    <source>
        <dbReference type="Proteomes" id="UP000008842"/>
    </source>
</evidence>